<comment type="caution">
    <text evidence="2">The sequence shown here is derived from an EMBL/GenBank/DDBJ whole genome shotgun (WGS) entry which is preliminary data.</text>
</comment>
<feature type="compositionally biased region" description="Basic residues" evidence="1">
    <location>
        <begin position="67"/>
        <end position="76"/>
    </location>
</feature>
<protein>
    <submittedName>
        <fullName evidence="2">Uncharacterized protein</fullName>
    </submittedName>
</protein>
<dbReference type="Proteomes" id="UP000472676">
    <property type="component" value="Unassembled WGS sequence"/>
</dbReference>
<evidence type="ECO:0000256" key="1">
    <source>
        <dbReference type="SAM" id="MobiDB-lite"/>
    </source>
</evidence>
<feature type="compositionally biased region" description="Low complexity" evidence="1">
    <location>
        <begin position="77"/>
        <end position="86"/>
    </location>
</feature>
<reference evidence="2 3" key="1">
    <citation type="journal article" date="2014" name="Int. J. Syst. Evol. Microbiol.">
        <title>Solimonas terrae sp. nov., isolated from soil.</title>
        <authorList>
            <person name="Kim S.J."/>
            <person name="Moon J.Y."/>
            <person name="Weon H.Y."/>
            <person name="Ahn J.H."/>
            <person name="Chen W.M."/>
            <person name="Kwon S.W."/>
        </authorList>
    </citation>
    <scope>NUCLEOTIDE SEQUENCE [LARGE SCALE GENOMIC DNA]</scope>
    <source>
        <strain evidence="2 3">KIS83-12</strain>
    </source>
</reference>
<proteinExistence type="predicted"/>
<sequence>MNKLKKVLAAVVEASSRPAESWRFLRQAVRELHVVLQGVTSIVADFEARLDRLEKAATRAPQPGPRPKAKKPRRTTAAKAPQAAPKKTARKKTARKRSSKAR</sequence>
<dbReference type="AlphaFoldDB" id="A0A6M2BMR4"/>
<accession>A0A6M2BMR4</accession>
<evidence type="ECO:0000313" key="3">
    <source>
        <dbReference type="Proteomes" id="UP000472676"/>
    </source>
</evidence>
<keyword evidence="3" id="KW-1185">Reference proteome</keyword>
<organism evidence="2 3">
    <name type="scientific">Solimonas terrae</name>
    <dbReference type="NCBI Taxonomy" id="1396819"/>
    <lineage>
        <taxon>Bacteria</taxon>
        <taxon>Pseudomonadati</taxon>
        <taxon>Pseudomonadota</taxon>
        <taxon>Gammaproteobacteria</taxon>
        <taxon>Nevskiales</taxon>
        <taxon>Nevskiaceae</taxon>
        <taxon>Solimonas</taxon>
    </lineage>
</organism>
<feature type="compositionally biased region" description="Basic residues" evidence="1">
    <location>
        <begin position="87"/>
        <end position="102"/>
    </location>
</feature>
<name>A0A6M2BMR4_9GAMM</name>
<evidence type="ECO:0000313" key="2">
    <source>
        <dbReference type="EMBL" id="NGY03387.1"/>
    </source>
</evidence>
<dbReference type="RefSeq" id="WP_166250801.1">
    <property type="nucleotide sequence ID" value="NZ_JAAMOW010000001.1"/>
</dbReference>
<feature type="region of interest" description="Disordered" evidence="1">
    <location>
        <begin position="54"/>
        <end position="102"/>
    </location>
</feature>
<dbReference type="EMBL" id="JAAMOW010000001">
    <property type="protein sequence ID" value="NGY03387.1"/>
    <property type="molecule type" value="Genomic_DNA"/>
</dbReference>
<gene>
    <name evidence="2" type="ORF">G7Y85_01270</name>
</gene>